<accession>A0A2H0RNS8</accession>
<dbReference type="AlphaFoldDB" id="A0A2H0RNS8"/>
<evidence type="ECO:0000313" key="1">
    <source>
        <dbReference type="EMBL" id="PIR47654.1"/>
    </source>
</evidence>
<protein>
    <submittedName>
        <fullName evidence="1">Uncharacterized protein</fullName>
    </submittedName>
</protein>
<dbReference type="Proteomes" id="UP000230084">
    <property type="component" value="Unassembled WGS sequence"/>
</dbReference>
<proteinExistence type="predicted"/>
<organism evidence="1 2">
    <name type="scientific">Candidatus Uhrbacteria bacterium CG10_big_fil_rev_8_21_14_0_10_50_16</name>
    <dbReference type="NCBI Taxonomy" id="1975039"/>
    <lineage>
        <taxon>Bacteria</taxon>
        <taxon>Candidatus Uhriibacteriota</taxon>
    </lineage>
</organism>
<name>A0A2H0RNS8_9BACT</name>
<evidence type="ECO:0000313" key="2">
    <source>
        <dbReference type="Proteomes" id="UP000230084"/>
    </source>
</evidence>
<gene>
    <name evidence="1" type="ORF">COV06_02460</name>
</gene>
<comment type="caution">
    <text evidence="1">The sequence shown here is derived from an EMBL/GenBank/DDBJ whole genome shotgun (WGS) entry which is preliminary data.</text>
</comment>
<sequence length="335" mass="37612">MHKGGTVLVSNRRLGGYMIFPDLDRAISGLSSARAFYEGVPFCDGECARLRTFEQYGKALKNGLRTGAQAAHIVALLDDMLDQVEGSVDDRKALAENLLNVLSRMIERGAGDSAQAQHYLEAARLQVHNRALIVDKGILPGLYERTLQMSRYRTWCDLVVFSLLEQIRVLMAHPLLTTSPNGERPSNWSVYMELRRSVQHLREWLEGLVLPRPYFKHIRRVAAELKMVGAHLQNLAFESARDALSASSSGLQLLRLRRNMESMRDILRAEVNQPTMRQILTRLITEVVAIPGPTRELLNVNSCVLALLEGQEHGLGTTSRSATLRDALRDLQSYL</sequence>
<dbReference type="EMBL" id="PCYM01000004">
    <property type="protein sequence ID" value="PIR47654.1"/>
    <property type="molecule type" value="Genomic_DNA"/>
</dbReference>
<reference evidence="1 2" key="1">
    <citation type="submission" date="2017-09" db="EMBL/GenBank/DDBJ databases">
        <title>Depth-based differentiation of microbial function through sediment-hosted aquifers and enrichment of novel symbionts in the deep terrestrial subsurface.</title>
        <authorList>
            <person name="Probst A.J."/>
            <person name="Ladd B."/>
            <person name="Jarett J.K."/>
            <person name="Geller-Mcgrath D.E."/>
            <person name="Sieber C.M."/>
            <person name="Emerson J.B."/>
            <person name="Anantharaman K."/>
            <person name="Thomas B.C."/>
            <person name="Malmstrom R."/>
            <person name="Stieglmeier M."/>
            <person name="Klingl A."/>
            <person name="Woyke T."/>
            <person name="Ryan C.M."/>
            <person name="Banfield J.F."/>
        </authorList>
    </citation>
    <scope>NUCLEOTIDE SEQUENCE [LARGE SCALE GENOMIC DNA]</scope>
    <source>
        <strain evidence="1">CG10_big_fil_rev_8_21_14_0_10_50_16</strain>
    </source>
</reference>